<dbReference type="Proteomes" id="UP001283361">
    <property type="component" value="Unassembled WGS sequence"/>
</dbReference>
<organism evidence="1 2">
    <name type="scientific">Elysia crispata</name>
    <name type="common">lettuce slug</name>
    <dbReference type="NCBI Taxonomy" id="231223"/>
    <lineage>
        <taxon>Eukaryota</taxon>
        <taxon>Metazoa</taxon>
        <taxon>Spiralia</taxon>
        <taxon>Lophotrochozoa</taxon>
        <taxon>Mollusca</taxon>
        <taxon>Gastropoda</taxon>
        <taxon>Heterobranchia</taxon>
        <taxon>Euthyneura</taxon>
        <taxon>Panpulmonata</taxon>
        <taxon>Sacoglossa</taxon>
        <taxon>Placobranchoidea</taxon>
        <taxon>Plakobranchidae</taxon>
        <taxon>Elysia</taxon>
    </lineage>
</organism>
<evidence type="ECO:0000313" key="2">
    <source>
        <dbReference type="Proteomes" id="UP001283361"/>
    </source>
</evidence>
<sequence length="109" mass="12251">MNQLSCLHLSSSKDLTENTTIQHLNKHTQAPDPYPSCDWIQLRKSPRAIHGLALWLNMARCVTPMTLRPSEGGARSLQVTVDLPSYRLTLSWSALQDKPRDDQHGMSGQ</sequence>
<accession>A0AAE0ZBR0</accession>
<proteinExistence type="predicted"/>
<keyword evidence="2" id="KW-1185">Reference proteome</keyword>
<comment type="caution">
    <text evidence="1">The sequence shown here is derived from an EMBL/GenBank/DDBJ whole genome shotgun (WGS) entry which is preliminary data.</text>
</comment>
<protein>
    <submittedName>
        <fullName evidence="1">Uncharacterized protein</fullName>
    </submittedName>
</protein>
<evidence type="ECO:0000313" key="1">
    <source>
        <dbReference type="EMBL" id="KAK3766447.1"/>
    </source>
</evidence>
<dbReference type="AlphaFoldDB" id="A0AAE0ZBR0"/>
<dbReference type="EMBL" id="JAWDGP010004230">
    <property type="protein sequence ID" value="KAK3766447.1"/>
    <property type="molecule type" value="Genomic_DNA"/>
</dbReference>
<reference evidence="1" key="1">
    <citation type="journal article" date="2023" name="G3 (Bethesda)">
        <title>A reference genome for the long-term kleptoplast-retaining sea slug Elysia crispata morphotype clarki.</title>
        <authorList>
            <person name="Eastman K.E."/>
            <person name="Pendleton A.L."/>
            <person name="Shaikh M.A."/>
            <person name="Suttiyut T."/>
            <person name="Ogas R."/>
            <person name="Tomko P."/>
            <person name="Gavelis G."/>
            <person name="Widhalm J.R."/>
            <person name="Wisecaver J.H."/>
        </authorList>
    </citation>
    <scope>NUCLEOTIDE SEQUENCE</scope>
    <source>
        <strain evidence="1">ECLA1</strain>
    </source>
</reference>
<name>A0AAE0ZBR0_9GAST</name>
<gene>
    <name evidence="1" type="ORF">RRG08_058325</name>
</gene>